<name>A0AAV9J1F2_CYACA</name>
<dbReference type="AlphaFoldDB" id="A0AAV9J1F2"/>
<protein>
    <recommendedName>
        <fullName evidence="2">BCNT-C domain-containing protein</fullName>
    </recommendedName>
</protein>
<accession>A0AAV9J1F2</accession>
<feature type="compositionally biased region" description="Basic and acidic residues" evidence="1">
    <location>
        <begin position="104"/>
        <end position="114"/>
    </location>
</feature>
<organism evidence="3 4">
    <name type="scientific">Cyanidium caldarium</name>
    <name type="common">Red alga</name>
    <dbReference type="NCBI Taxonomy" id="2771"/>
    <lineage>
        <taxon>Eukaryota</taxon>
        <taxon>Rhodophyta</taxon>
        <taxon>Bangiophyceae</taxon>
        <taxon>Cyanidiales</taxon>
        <taxon>Cyanidiaceae</taxon>
        <taxon>Cyanidium</taxon>
    </lineage>
</organism>
<evidence type="ECO:0000313" key="3">
    <source>
        <dbReference type="EMBL" id="KAK4538144.1"/>
    </source>
</evidence>
<evidence type="ECO:0000259" key="2">
    <source>
        <dbReference type="PROSITE" id="PS51279"/>
    </source>
</evidence>
<dbReference type="InterPro" id="IPR027124">
    <property type="entry name" value="Swc5/CFDP1/2"/>
</dbReference>
<dbReference type="PANTHER" id="PTHR48295:SF1">
    <property type="entry name" value="SWR1-COMPLEX PROTEIN 5"/>
    <property type="match status" value="1"/>
</dbReference>
<feature type="region of interest" description="Disordered" evidence="1">
    <location>
        <begin position="1"/>
        <end position="173"/>
    </location>
</feature>
<reference evidence="3 4" key="1">
    <citation type="submission" date="2022-07" db="EMBL/GenBank/DDBJ databases">
        <title>Genome-wide signatures of adaptation to extreme environments.</title>
        <authorList>
            <person name="Cho C.H."/>
            <person name="Yoon H.S."/>
        </authorList>
    </citation>
    <scope>NUCLEOTIDE SEQUENCE [LARGE SCALE GENOMIC DNA]</scope>
    <source>
        <strain evidence="3 4">DBV 063 E5</strain>
    </source>
</reference>
<feature type="compositionally biased region" description="Polar residues" evidence="1">
    <location>
        <begin position="164"/>
        <end position="173"/>
    </location>
</feature>
<keyword evidence="4" id="KW-1185">Reference proteome</keyword>
<feature type="compositionally biased region" description="Basic residues" evidence="1">
    <location>
        <begin position="47"/>
        <end position="59"/>
    </location>
</feature>
<gene>
    <name evidence="3" type="ORF">CDCA_CDCA16G4169</name>
</gene>
<dbReference type="Proteomes" id="UP001301350">
    <property type="component" value="Unassembled WGS sequence"/>
</dbReference>
<sequence>MSGARADTTEWLTAEYDEDESDADYELEVEVKVGATRVDQRTGRSQRQARRRGGQRVRRGAPLLLESDGDEDDEDGDSSGRSDLAALRRQRAAAAEEAQAAVEQENREREEERIASLWQQLQRESVGDASAKQHDGGSNKPPPCESPVATALPKAISGAKPRKSSTLESARQQWSAFVTESGVVDELAKHRKSESRYTEQLEFLSRADRREWEREQAQKRPRR</sequence>
<comment type="caution">
    <text evidence="3">The sequence shown here is derived from an EMBL/GenBank/DDBJ whole genome shotgun (WGS) entry which is preliminary data.</text>
</comment>
<dbReference type="PROSITE" id="PS51279">
    <property type="entry name" value="BCNT_C"/>
    <property type="match status" value="1"/>
</dbReference>
<feature type="domain" description="BCNT-C" evidence="2">
    <location>
        <begin position="146"/>
        <end position="223"/>
    </location>
</feature>
<proteinExistence type="predicted"/>
<dbReference type="PANTHER" id="PTHR48295">
    <property type="entry name" value="CRANIOFACIAL DEVELOPMENT PROTEIN 1"/>
    <property type="match status" value="1"/>
</dbReference>
<feature type="compositionally biased region" description="Acidic residues" evidence="1">
    <location>
        <begin position="67"/>
        <end position="77"/>
    </location>
</feature>
<dbReference type="InterPro" id="IPR011421">
    <property type="entry name" value="BCNT-C"/>
</dbReference>
<feature type="compositionally biased region" description="Low complexity" evidence="1">
    <location>
        <begin position="79"/>
        <end position="103"/>
    </location>
</feature>
<dbReference type="Pfam" id="PF07572">
    <property type="entry name" value="BCNT"/>
    <property type="match status" value="1"/>
</dbReference>
<evidence type="ECO:0000256" key="1">
    <source>
        <dbReference type="SAM" id="MobiDB-lite"/>
    </source>
</evidence>
<feature type="compositionally biased region" description="Acidic residues" evidence="1">
    <location>
        <begin position="15"/>
        <end position="28"/>
    </location>
</feature>
<dbReference type="EMBL" id="JANCYW010000016">
    <property type="protein sequence ID" value="KAK4538144.1"/>
    <property type="molecule type" value="Genomic_DNA"/>
</dbReference>
<evidence type="ECO:0000313" key="4">
    <source>
        <dbReference type="Proteomes" id="UP001301350"/>
    </source>
</evidence>